<accession>A0A3B3C850</accession>
<feature type="compositionally biased region" description="Basic and acidic residues" evidence="6">
    <location>
        <begin position="1"/>
        <end position="18"/>
    </location>
</feature>
<dbReference type="SUPFAM" id="SSF50998">
    <property type="entry name" value="Quinoprotein alcohol dehydrogenase-like"/>
    <property type="match status" value="1"/>
</dbReference>
<name>A0A3B3C850_ORYME</name>
<keyword evidence="4 7" id="KW-0472">Membrane</keyword>
<reference evidence="10" key="1">
    <citation type="submission" date="2025-05" db="UniProtKB">
        <authorList>
            <consortium name="Ensembl"/>
        </authorList>
    </citation>
    <scope>IDENTIFICATION</scope>
</reference>
<dbReference type="OrthoDB" id="6364780at2759"/>
<dbReference type="EMBL" id="WKFB01000126">
    <property type="protein sequence ID" value="KAF6734678.1"/>
    <property type="molecule type" value="Genomic_DNA"/>
</dbReference>
<evidence type="ECO:0000313" key="10">
    <source>
        <dbReference type="Ensembl" id="ENSOMEP00000013779.1"/>
    </source>
</evidence>
<dbReference type="GO" id="GO:0016020">
    <property type="term" value="C:membrane"/>
    <property type="evidence" value="ECO:0007669"/>
    <property type="project" value="UniProtKB-SubCell"/>
</dbReference>
<evidence type="ECO:0000256" key="6">
    <source>
        <dbReference type="SAM" id="MobiDB-lite"/>
    </source>
</evidence>
<evidence type="ECO:0000256" key="1">
    <source>
        <dbReference type="ARBA" id="ARBA00004167"/>
    </source>
</evidence>
<feature type="transmembrane region" description="Helical" evidence="7">
    <location>
        <begin position="46"/>
        <end position="66"/>
    </location>
</feature>
<comment type="subcellular location">
    <subcellularLocation>
        <location evidence="1">Membrane</location>
        <topology evidence="1">Single-pass membrane protein</topology>
    </subcellularLocation>
</comment>
<dbReference type="AlphaFoldDB" id="A0A3B3C850"/>
<evidence type="ECO:0000313" key="11">
    <source>
        <dbReference type="Proteomes" id="UP000261560"/>
    </source>
</evidence>
<dbReference type="OMA" id="FMFWGLM"/>
<comment type="similarity">
    <text evidence="5">Belongs to the FAM234 family.</text>
</comment>
<sequence>MESTEHPTEADPLRREDGAETAPSASEQRENSKNVGVPKRTHWRTAIFFLSLFICLTIVFAFSFILPCPVRAQYLKTWNRTFSEAATYDFLAVEHASSDKMLDILFVLKNTEGANNLSCASGGLSSPCLFFIGVDGTDGETLWERPLEAEFHWAQCGQQKEPEKSWHCLVAHAYNLTAIDKYTGKIIWQQPQPTGLQSSLPFLTVPDLDGDEVSDVLLVASDSTQTQLVLLSGKTGVQIGFTVVLDFTDTASHLLHRTKGGSYYVVLQKDTGVYGLALWRIAAKAKLKVELKKDAHLEKNASDSAPLIPIFEFNGVSVLQTKKKGDTSDMLVVTSSGVVLIDGNKLQPRWRFNTSAVVSELSFGHFNKDEILDVVVEDNIGNNTKRVVILDGKSGGVLWEVDLLAVANSPRPGSVYTAKSISVFMFWGLMPSNSNNSESFVGNRRSYMLLPHYPKILLECSNVMEHIIAFKATLLELGRHAAYILLTGPQVEGANGTVVLTKRKLKEDVPSSNVLRIGSVDESNEVIKEAFNRLRFSSQ</sequence>
<evidence type="ECO:0000256" key="3">
    <source>
        <dbReference type="ARBA" id="ARBA00022989"/>
    </source>
</evidence>
<dbReference type="GeneTree" id="ENSGT00530000063694"/>
<keyword evidence="2 7" id="KW-0812">Transmembrane</keyword>
<evidence type="ECO:0000259" key="8">
    <source>
        <dbReference type="Pfam" id="PF23727"/>
    </source>
</evidence>
<evidence type="ECO:0000256" key="5">
    <source>
        <dbReference type="ARBA" id="ARBA00025791"/>
    </source>
</evidence>
<feature type="region of interest" description="Disordered" evidence="6">
    <location>
        <begin position="1"/>
        <end position="36"/>
    </location>
</feature>
<dbReference type="PANTHER" id="PTHR21419:SF7">
    <property type="entry name" value="PROTEIN FAM234A"/>
    <property type="match status" value="1"/>
</dbReference>
<dbReference type="InterPro" id="IPR045232">
    <property type="entry name" value="FAM234"/>
</dbReference>
<proteinExistence type="inferred from homology"/>
<dbReference type="InterPro" id="IPR011047">
    <property type="entry name" value="Quinoprotein_ADH-like_sf"/>
</dbReference>
<dbReference type="Proteomes" id="UP000261560">
    <property type="component" value="Unplaced"/>
</dbReference>
<organism evidence="10 11">
    <name type="scientific">Oryzias melastigma</name>
    <name type="common">Marine medaka</name>
    <dbReference type="NCBI Taxonomy" id="30732"/>
    <lineage>
        <taxon>Eukaryota</taxon>
        <taxon>Metazoa</taxon>
        <taxon>Chordata</taxon>
        <taxon>Craniata</taxon>
        <taxon>Vertebrata</taxon>
        <taxon>Euteleostomi</taxon>
        <taxon>Actinopterygii</taxon>
        <taxon>Neopterygii</taxon>
        <taxon>Teleostei</taxon>
        <taxon>Neoteleostei</taxon>
        <taxon>Acanthomorphata</taxon>
        <taxon>Ovalentaria</taxon>
        <taxon>Atherinomorphae</taxon>
        <taxon>Beloniformes</taxon>
        <taxon>Adrianichthyidae</taxon>
        <taxon>Oryziinae</taxon>
        <taxon>Oryzias</taxon>
    </lineage>
</organism>
<protein>
    <submittedName>
        <fullName evidence="10">Family with sequence similarity 234 member A</fullName>
    </submittedName>
    <submittedName>
        <fullName evidence="9">Protein ITFG3</fullName>
    </submittedName>
</protein>
<evidence type="ECO:0000256" key="4">
    <source>
        <dbReference type="ARBA" id="ARBA00023136"/>
    </source>
</evidence>
<evidence type="ECO:0000256" key="7">
    <source>
        <dbReference type="SAM" id="Phobius"/>
    </source>
</evidence>
<dbReference type="PANTHER" id="PTHR21419">
    <property type="match status" value="1"/>
</dbReference>
<dbReference type="Pfam" id="PF23727">
    <property type="entry name" value="Beta-prop_FAM234A_B"/>
    <property type="match status" value="1"/>
</dbReference>
<evidence type="ECO:0000313" key="9">
    <source>
        <dbReference type="EMBL" id="KAF6734678.1"/>
    </source>
</evidence>
<keyword evidence="11" id="KW-1185">Reference proteome</keyword>
<dbReference type="PaxDb" id="30732-ENSOMEP00000013779"/>
<feature type="domain" description="FAM234A/B beta-propeller" evidence="8">
    <location>
        <begin position="78"/>
        <end position="537"/>
    </location>
</feature>
<dbReference type="Proteomes" id="UP000646548">
    <property type="component" value="Unassembled WGS sequence"/>
</dbReference>
<keyword evidence="3 7" id="KW-1133">Transmembrane helix</keyword>
<dbReference type="InterPro" id="IPR055409">
    <property type="entry name" value="Beta-prop_FAM234A_B"/>
</dbReference>
<gene>
    <name evidence="9" type="ORF">FQA47_013337</name>
</gene>
<evidence type="ECO:0000256" key="2">
    <source>
        <dbReference type="ARBA" id="ARBA00022692"/>
    </source>
</evidence>
<dbReference type="Ensembl" id="ENSOMET00000021506.1">
    <property type="protein sequence ID" value="ENSOMEP00000013779.1"/>
    <property type="gene ID" value="ENSOMEG00000015246.1"/>
</dbReference>
<reference evidence="9" key="2">
    <citation type="journal article" name="BMC Genomics">
        <title>Long-read sequencing and de novo genome assembly of marine medaka (Oryzias melastigma).</title>
        <authorList>
            <person name="Liang P."/>
            <person name="Saqib H.S.A."/>
            <person name="Ni X."/>
            <person name="Shen Y."/>
        </authorList>
    </citation>
    <scope>NUCLEOTIDE SEQUENCE</scope>
    <source>
        <strain evidence="9">Bigg-433</strain>
    </source>
</reference>